<comment type="similarity">
    <text evidence="1">Belongs to the mab-21 family.</text>
</comment>
<reference evidence="7" key="1">
    <citation type="submission" date="2012-12" db="EMBL/GenBank/DDBJ databases">
        <authorList>
            <person name="Hellsten U."/>
            <person name="Grimwood J."/>
            <person name="Chapman J.A."/>
            <person name="Shapiro H."/>
            <person name="Aerts A."/>
            <person name="Otillar R.P."/>
            <person name="Terry A.Y."/>
            <person name="Boore J.L."/>
            <person name="Simakov O."/>
            <person name="Marletaz F."/>
            <person name="Cho S.-J."/>
            <person name="Edsinger-Gonzales E."/>
            <person name="Havlak P."/>
            <person name="Kuo D.-H."/>
            <person name="Larsson T."/>
            <person name="Lv J."/>
            <person name="Arendt D."/>
            <person name="Savage R."/>
            <person name="Osoegawa K."/>
            <person name="de Jong P."/>
            <person name="Lindberg D.R."/>
            <person name="Seaver E.C."/>
            <person name="Weisblat D.A."/>
            <person name="Putnam N.H."/>
            <person name="Grigoriev I.V."/>
            <person name="Rokhsar D.S."/>
        </authorList>
    </citation>
    <scope>NUCLEOTIDE SEQUENCE</scope>
    <source>
        <strain evidence="7">I ESC-2004</strain>
    </source>
</reference>
<evidence type="ECO:0000313" key="6">
    <source>
        <dbReference type="EnsemblMetazoa" id="CapteP188882"/>
    </source>
</evidence>
<keyword evidence="3" id="KW-0067">ATP-binding</keyword>
<dbReference type="InterPro" id="IPR046903">
    <property type="entry name" value="Mab-21-like_nuc_Trfase"/>
</dbReference>
<dbReference type="EMBL" id="AMQN01011369">
    <property type="status" value="NOT_ANNOTATED_CDS"/>
    <property type="molecule type" value="Genomic_DNA"/>
</dbReference>
<dbReference type="PANTHER" id="PTHR10656">
    <property type="entry name" value="CELL FATE DETERMINING PROTEIN MAB21-RELATED"/>
    <property type="match status" value="1"/>
</dbReference>
<evidence type="ECO:0000313" key="5">
    <source>
        <dbReference type="EMBL" id="ELT96337.1"/>
    </source>
</evidence>
<sequence length="334" mass="37920">MAYFDTMDQKIERFYNDKVAIADADMQRMTAIYESVKREIAEHLQSKLPIRTKGFIDRGSSSEGLKVIKPDEFDVLVPLDVSGSHWQLEQYMNDPCFVKIVGRGNHSVEANLVRDGCLSASQVRSVFQSAVQKLVNAHVGGNYRLKPGSSQGPAITLEVCEAGGYWRSLFSLDLVPLVELGNQWLVAKSHPDAFGNPRSPMGVFWRRSFTHQESHYAKNITLSVRKILMIVKAIRIRRHEQLGMLDSYAYKVAFLHWYYGNRYTIDGMSTRQKLTSYLSFLAEQLQSGELVPYPVQSNGSFNLLKKYPAGSLSDLKNFVRRLADSEQFLSTYLV</sequence>
<evidence type="ECO:0000256" key="2">
    <source>
        <dbReference type="ARBA" id="ARBA00022741"/>
    </source>
</evidence>
<dbReference type="AlphaFoldDB" id="R7TRZ0"/>
<dbReference type="OrthoDB" id="6054650at2759"/>
<protein>
    <recommendedName>
        <fullName evidence="4">Mab-21-like nucleotidyltransferase domain-containing protein</fullName>
    </recommendedName>
</protein>
<dbReference type="Proteomes" id="UP000014760">
    <property type="component" value="Unassembled WGS sequence"/>
</dbReference>
<dbReference type="Pfam" id="PF03281">
    <property type="entry name" value="Mab-21"/>
    <property type="match status" value="1"/>
</dbReference>
<evidence type="ECO:0000256" key="1">
    <source>
        <dbReference type="ARBA" id="ARBA00008307"/>
    </source>
</evidence>
<dbReference type="PANTHER" id="PTHR10656:SF42">
    <property type="entry name" value="CYCLIC GMP-AMP SYNTHASE-LIKE PROTEIN-RELATED"/>
    <property type="match status" value="1"/>
</dbReference>
<organism evidence="5">
    <name type="scientific">Capitella teleta</name>
    <name type="common">Polychaete worm</name>
    <dbReference type="NCBI Taxonomy" id="283909"/>
    <lineage>
        <taxon>Eukaryota</taxon>
        <taxon>Metazoa</taxon>
        <taxon>Spiralia</taxon>
        <taxon>Lophotrochozoa</taxon>
        <taxon>Annelida</taxon>
        <taxon>Polychaeta</taxon>
        <taxon>Sedentaria</taxon>
        <taxon>Scolecida</taxon>
        <taxon>Capitellidae</taxon>
        <taxon>Capitella</taxon>
    </lineage>
</organism>
<dbReference type="Gene3D" id="3.30.460.90">
    <property type="match status" value="1"/>
</dbReference>
<evidence type="ECO:0000259" key="4">
    <source>
        <dbReference type="Pfam" id="PF03281"/>
    </source>
</evidence>
<evidence type="ECO:0000256" key="3">
    <source>
        <dbReference type="ARBA" id="ARBA00022840"/>
    </source>
</evidence>
<keyword evidence="7" id="KW-1185">Reference proteome</keyword>
<dbReference type="SMART" id="SM01265">
    <property type="entry name" value="Mab-21"/>
    <property type="match status" value="1"/>
</dbReference>
<dbReference type="STRING" id="283909.R7TRZ0"/>
<keyword evidence="2" id="KW-0547">Nucleotide-binding</keyword>
<proteinExistence type="inferred from homology"/>
<dbReference type="HOGENOM" id="CLU_047308_1_0_1"/>
<accession>R7TRZ0</accession>
<gene>
    <name evidence="5" type="ORF">CAPTEDRAFT_188882</name>
</gene>
<dbReference type="InterPro" id="IPR024810">
    <property type="entry name" value="MAB21L/cGLR"/>
</dbReference>
<reference evidence="6" key="3">
    <citation type="submission" date="2015-06" db="UniProtKB">
        <authorList>
            <consortium name="EnsemblMetazoa"/>
        </authorList>
    </citation>
    <scope>IDENTIFICATION</scope>
</reference>
<dbReference type="GO" id="GO:0005524">
    <property type="term" value="F:ATP binding"/>
    <property type="evidence" value="ECO:0007669"/>
    <property type="project" value="UniProtKB-KW"/>
</dbReference>
<dbReference type="Gene3D" id="1.10.1410.40">
    <property type="match status" value="1"/>
</dbReference>
<dbReference type="EnsemblMetazoa" id="CapteT188882">
    <property type="protein sequence ID" value="CapteP188882"/>
    <property type="gene ID" value="CapteG188882"/>
</dbReference>
<reference evidence="5 7" key="2">
    <citation type="journal article" date="2013" name="Nature">
        <title>Insights into bilaterian evolution from three spiralian genomes.</title>
        <authorList>
            <person name="Simakov O."/>
            <person name="Marletaz F."/>
            <person name="Cho S.J."/>
            <person name="Edsinger-Gonzales E."/>
            <person name="Havlak P."/>
            <person name="Hellsten U."/>
            <person name="Kuo D.H."/>
            <person name="Larsson T."/>
            <person name="Lv J."/>
            <person name="Arendt D."/>
            <person name="Savage R."/>
            <person name="Osoegawa K."/>
            <person name="de Jong P."/>
            <person name="Grimwood J."/>
            <person name="Chapman J.A."/>
            <person name="Shapiro H."/>
            <person name="Aerts A."/>
            <person name="Otillar R.P."/>
            <person name="Terry A.Y."/>
            <person name="Boore J.L."/>
            <person name="Grigoriev I.V."/>
            <person name="Lindberg D.R."/>
            <person name="Seaver E.C."/>
            <person name="Weisblat D.A."/>
            <person name="Putnam N.H."/>
            <person name="Rokhsar D.S."/>
        </authorList>
    </citation>
    <scope>NUCLEOTIDE SEQUENCE</scope>
    <source>
        <strain evidence="5 7">I ESC-2004</strain>
    </source>
</reference>
<name>R7TRZ0_CAPTE</name>
<evidence type="ECO:0000313" key="7">
    <source>
        <dbReference type="Proteomes" id="UP000014760"/>
    </source>
</evidence>
<dbReference type="EMBL" id="KB308855">
    <property type="protein sequence ID" value="ELT96337.1"/>
    <property type="molecule type" value="Genomic_DNA"/>
</dbReference>
<feature type="domain" description="Mab-21-like nucleotidyltransferase" evidence="4">
    <location>
        <begin position="63"/>
        <end position="213"/>
    </location>
</feature>